<evidence type="ECO:0000256" key="1">
    <source>
        <dbReference type="SAM" id="MobiDB-lite"/>
    </source>
</evidence>
<protein>
    <submittedName>
        <fullName evidence="2">Uncharacterized protein</fullName>
    </submittedName>
</protein>
<dbReference type="Proteomes" id="UP000228621">
    <property type="component" value="Unassembled WGS sequence"/>
</dbReference>
<dbReference type="Gene3D" id="2.60.200.60">
    <property type="match status" value="1"/>
</dbReference>
<dbReference type="Pfam" id="PF13665">
    <property type="entry name" value="Tox-PAAR-like"/>
    <property type="match status" value="1"/>
</dbReference>
<organism evidence="2 3">
    <name type="scientific">Pseudoalteromonas piscicida</name>
    <dbReference type="NCBI Taxonomy" id="43662"/>
    <lineage>
        <taxon>Bacteria</taxon>
        <taxon>Pseudomonadati</taxon>
        <taxon>Pseudomonadota</taxon>
        <taxon>Gammaproteobacteria</taxon>
        <taxon>Alteromonadales</taxon>
        <taxon>Pseudoalteromonadaceae</taxon>
        <taxon>Pseudoalteromonas</taxon>
    </lineage>
</organism>
<dbReference type="EMBL" id="NKHF01000105">
    <property type="protein sequence ID" value="PCK29713.1"/>
    <property type="molecule type" value="Genomic_DNA"/>
</dbReference>
<evidence type="ECO:0000313" key="3">
    <source>
        <dbReference type="Proteomes" id="UP000228621"/>
    </source>
</evidence>
<dbReference type="OrthoDB" id="272411at2"/>
<proteinExistence type="predicted"/>
<reference evidence="3" key="1">
    <citation type="journal article" date="2019" name="Genome Announc.">
        <title>Draft Genome Sequence of Pseudoalteromonas piscicida Strain 36Y ROTHPW, an Hypersaline Seawater Isolate from the South Coast of Sonora, Mexico.</title>
        <authorList>
            <person name="Sanchez-Diaz R."/>
            <person name="Molina-Garza Z.J."/>
            <person name="Cruz-Suarez L.E."/>
            <person name="Selvin J."/>
            <person name="Kiran G.S."/>
            <person name="Ibarra-Gamez J.C."/>
            <person name="Gomez-Gil B."/>
            <person name="Galaviz-Silva L."/>
        </authorList>
    </citation>
    <scope>NUCLEOTIDE SEQUENCE [LARGE SCALE GENOMIC DNA]</scope>
    <source>
        <strain evidence="3">36Y_RITHPW</strain>
    </source>
</reference>
<dbReference type="RefSeq" id="WP_099644015.1">
    <property type="nucleotide sequence ID" value="NZ_NKHF01000105.1"/>
</dbReference>
<name>A0A2A5JJV9_PSEO7</name>
<feature type="region of interest" description="Disordered" evidence="1">
    <location>
        <begin position="282"/>
        <end position="314"/>
    </location>
</feature>
<comment type="caution">
    <text evidence="2">The sequence shown here is derived from an EMBL/GenBank/DDBJ whole genome shotgun (WGS) entry which is preliminary data.</text>
</comment>
<sequence length="359" mass="38330">MSFIAAVKGKEPDSIQYDQDATTATLRVGGSVSWRHNNPALLKLTIAAKNNGAIGCVNGIAVFPDKTSGENAFIDEIARAKYGDMVLGEMITEFISDYIVPPPQWDADKNQPILPHEEPETGMDMHKPIDDARAFLDLVERKIGWQVGSEEQIEKDVASEAQQVGIVSGQNVLINGRTAVHKDSGGMLNTIDVCWTKIGKVVVPIPYSNLAKSKDAASTASSVKINGNPAANIKSNFSKSTGDQPGKKKGIASGTIKGKAEFILGSFDVYIEGKPAVRQGDLMISNSKNTPPSPLNQPGGATPSSLSVAKREAMVTEQDPIQSAFGLKNQSSRSLISQGNFVIKQGANKQQKKLEQGGQ</sequence>
<keyword evidence="3" id="KW-1185">Reference proteome</keyword>
<dbReference type="AlphaFoldDB" id="A0A2A5JJV9"/>
<dbReference type="CDD" id="cd14740">
    <property type="entry name" value="PAAR_4"/>
    <property type="match status" value="1"/>
</dbReference>
<gene>
    <name evidence="2" type="ORF">CEX98_21320</name>
</gene>
<accession>A0A2A5JJV9</accession>
<evidence type="ECO:0000313" key="2">
    <source>
        <dbReference type="EMBL" id="PCK29713.1"/>
    </source>
</evidence>